<dbReference type="RefSeq" id="WP_072917039.1">
    <property type="nucleotide sequence ID" value="NZ_FRDM01000007.1"/>
</dbReference>
<proteinExistence type="predicted"/>
<organism evidence="2 3">
    <name type="scientific">Geodermatophilus obscurus</name>
    <dbReference type="NCBI Taxonomy" id="1861"/>
    <lineage>
        <taxon>Bacteria</taxon>
        <taxon>Bacillati</taxon>
        <taxon>Actinomycetota</taxon>
        <taxon>Actinomycetes</taxon>
        <taxon>Geodermatophilales</taxon>
        <taxon>Geodermatophilaceae</taxon>
        <taxon>Geodermatophilus</taxon>
    </lineage>
</organism>
<dbReference type="GO" id="GO:0008703">
    <property type="term" value="F:5-amino-6-(5-phosphoribosylamino)uracil reductase activity"/>
    <property type="evidence" value="ECO:0007669"/>
    <property type="project" value="InterPro"/>
</dbReference>
<feature type="domain" description="Bacterial bifunctional deaminase-reductase C-terminal" evidence="1">
    <location>
        <begin position="9"/>
        <end position="180"/>
    </location>
</feature>
<protein>
    <submittedName>
        <fullName evidence="2">Dihydrofolate reductase</fullName>
    </submittedName>
</protein>
<dbReference type="InterPro" id="IPR050765">
    <property type="entry name" value="Riboflavin_Biosynth_HTPR"/>
</dbReference>
<accession>A0A1M7TLZ8</accession>
<dbReference type="PANTHER" id="PTHR38011:SF11">
    <property type="entry name" value="2,5-DIAMINO-6-RIBOSYLAMINO-4(3H)-PYRIMIDINONE 5'-PHOSPHATE REDUCTASE"/>
    <property type="match status" value="1"/>
</dbReference>
<dbReference type="AlphaFoldDB" id="A0A1M7TLZ8"/>
<name>A0A1M7TLZ8_9ACTN</name>
<evidence type="ECO:0000259" key="1">
    <source>
        <dbReference type="Pfam" id="PF01872"/>
    </source>
</evidence>
<dbReference type="InterPro" id="IPR002734">
    <property type="entry name" value="RibDG_C"/>
</dbReference>
<dbReference type="PANTHER" id="PTHR38011">
    <property type="entry name" value="DIHYDROFOLATE REDUCTASE FAMILY PROTEIN (AFU_ORTHOLOGUE AFUA_8G06820)"/>
    <property type="match status" value="1"/>
</dbReference>
<dbReference type="EMBL" id="FRDM01000007">
    <property type="protein sequence ID" value="SHN71653.1"/>
    <property type="molecule type" value="Genomic_DNA"/>
</dbReference>
<dbReference type="OrthoDB" id="195113at2"/>
<gene>
    <name evidence="2" type="ORF">SAMN05660350_01931</name>
</gene>
<dbReference type="Gene3D" id="3.40.430.10">
    <property type="entry name" value="Dihydrofolate Reductase, subunit A"/>
    <property type="match status" value="1"/>
</dbReference>
<dbReference type="InterPro" id="IPR024072">
    <property type="entry name" value="DHFR-like_dom_sf"/>
</dbReference>
<reference evidence="2 3" key="1">
    <citation type="submission" date="2016-12" db="EMBL/GenBank/DDBJ databases">
        <authorList>
            <person name="Song W.-J."/>
            <person name="Kurnit D.M."/>
        </authorList>
    </citation>
    <scope>NUCLEOTIDE SEQUENCE [LARGE SCALE GENOMIC DNA]</scope>
    <source>
        <strain evidence="2 3">DSM 43162</strain>
    </source>
</reference>
<dbReference type="Pfam" id="PF01872">
    <property type="entry name" value="RibD_C"/>
    <property type="match status" value="1"/>
</dbReference>
<evidence type="ECO:0000313" key="2">
    <source>
        <dbReference type="EMBL" id="SHN71653.1"/>
    </source>
</evidence>
<dbReference type="GO" id="GO:0009231">
    <property type="term" value="P:riboflavin biosynthetic process"/>
    <property type="evidence" value="ECO:0007669"/>
    <property type="project" value="InterPro"/>
</dbReference>
<evidence type="ECO:0000313" key="3">
    <source>
        <dbReference type="Proteomes" id="UP000184428"/>
    </source>
</evidence>
<sequence>MRRLEYLVATSIDGFIAREDGDFTPLLVAGDSLQTLAEELPETFPAQARRTLGIDAPNRRYDTVLMGAATYQVPGGMPSPYPHLRQYVACRSGLDTPDDVPVISADLLGRVRALKAEDGLSIWLCGGSTLAAALLSEIDTLFLKVSPVVLGRGLPLFAAEVPTTRFASTAVRTFANGVVFAEYHGVG</sequence>
<dbReference type="Proteomes" id="UP000184428">
    <property type="component" value="Unassembled WGS sequence"/>
</dbReference>
<dbReference type="SUPFAM" id="SSF53597">
    <property type="entry name" value="Dihydrofolate reductase-like"/>
    <property type="match status" value="1"/>
</dbReference>